<evidence type="ECO:0000313" key="2">
    <source>
        <dbReference type="EMBL" id="NUU18449.1"/>
    </source>
</evidence>
<sequence length="102" mass="11410">MSIDYKTLTPEEIAEMLGTSPYWVREQARRGRVPHLRFGRGRIRFLPEHVDALVRLVTVEGHAPEDAPPAAASVDLGALGATVKSIRAHQRRPHVQGDTQMY</sequence>
<evidence type="ECO:0000313" key="3">
    <source>
        <dbReference type="Proteomes" id="UP000565724"/>
    </source>
</evidence>
<comment type="caution">
    <text evidence="2">The sequence shown here is derived from an EMBL/GenBank/DDBJ whole genome shotgun (WGS) entry which is preliminary data.</text>
</comment>
<dbReference type="InterPro" id="IPR009061">
    <property type="entry name" value="DNA-bd_dom_put_sf"/>
</dbReference>
<dbReference type="Pfam" id="PF12728">
    <property type="entry name" value="HTH_17"/>
    <property type="match status" value="1"/>
</dbReference>
<dbReference type="RefSeq" id="WP_175348370.1">
    <property type="nucleotide sequence ID" value="NZ_JABMCI010000067.1"/>
</dbReference>
<reference evidence="2 3" key="1">
    <citation type="submission" date="2020-05" db="EMBL/GenBank/DDBJ databases">
        <title>Genome Sequencing of Type Strains.</title>
        <authorList>
            <person name="Lemaire J.F."/>
            <person name="Inderbitzin P."/>
            <person name="Gregorio O.A."/>
            <person name="Collins S.B."/>
            <person name="Wespe N."/>
            <person name="Knight-Connoni V."/>
        </authorList>
    </citation>
    <scope>NUCLEOTIDE SEQUENCE [LARGE SCALE GENOMIC DNA]</scope>
    <source>
        <strain evidence="2 3">ATCC 25174</strain>
    </source>
</reference>
<dbReference type="InterPro" id="IPR041657">
    <property type="entry name" value="HTH_17"/>
</dbReference>
<name>A0A7Y6A274_9CELL</name>
<keyword evidence="3" id="KW-1185">Reference proteome</keyword>
<gene>
    <name evidence="2" type="ORF">HP550_14425</name>
</gene>
<evidence type="ECO:0000259" key="1">
    <source>
        <dbReference type="Pfam" id="PF12728"/>
    </source>
</evidence>
<protein>
    <submittedName>
        <fullName evidence="2">Helix-turn-helix domain-containing protein</fullName>
    </submittedName>
</protein>
<accession>A0A7Y6A274</accession>
<proteinExistence type="predicted"/>
<organism evidence="2 3">
    <name type="scientific">Cellulomonas humilata</name>
    <dbReference type="NCBI Taxonomy" id="144055"/>
    <lineage>
        <taxon>Bacteria</taxon>
        <taxon>Bacillati</taxon>
        <taxon>Actinomycetota</taxon>
        <taxon>Actinomycetes</taxon>
        <taxon>Micrococcales</taxon>
        <taxon>Cellulomonadaceae</taxon>
        <taxon>Cellulomonas</taxon>
    </lineage>
</organism>
<dbReference type="AlphaFoldDB" id="A0A7Y6A274"/>
<dbReference type="SUPFAM" id="SSF46955">
    <property type="entry name" value="Putative DNA-binding domain"/>
    <property type="match status" value="1"/>
</dbReference>
<feature type="domain" description="Helix-turn-helix" evidence="1">
    <location>
        <begin position="8"/>
        <end position="54"/>
    </location>
</feature>
<dbReference type="EMBL" id="JABMCI010000067">
    <property type="protein sequence ID" value="NUU18449.1"/>
    <property type="molecule type" value="Genomic_DNA"/>
</dbReference>
<dbReference type="Proteomes" id="UP000565724">
    <property type="component" value="Unassembled WGS sequence"/>
</dbReference>